<keyword evidence="3" id="KW-1133">Transmembrane helix</keyword>
<dbReference type="EMBL" id="FNXT01000045">
    <property type="protein sequence ID" value="SZX60111.1"/>
    <property type="molecule type" value="Genomic_DNA"/>
</dbReference>
<keyword evidence="3" id="KW-0472">Membrane</keyword>
<gene>
    <name evidence="5" type="ORF">BQ4739_LOCUS692</name>
</gene>
<keyword evidence="6" id="KW-1185">Reference proteome</keyword>
<evidence type="ECO:0000313" key="6">
    <source>
        <dbReference type="Proteomes" id="UP000256970"/>
    </source>
</evidence>
<evidence type="ECO:0000256" key="3">
    <source>
        <dbReference type="SAM" id="Phobius"/>
    </source>
</evidence>
<dbReference type="InterPro" id="IPR039633">
    <property type="entry name" value="PAP"/>
</dbReference>
<evidence type="ECO:0000259" key="4">
    <source>
        <dbReference type="Pfam" id="PF04755"/>
    </source>
</evidence>
<feature type="transmembrane region" description="Helical" evidence="3">
    <location>
        <begin position="264"/>
        <end position="283"/>
    </location>
</feature>
<evidence type="ECO:0000313" key="5">
    <source>
        <dbReference type="EMBL" id="SZX60111.1"/>
    </source>
</evidence>
<dbReference type="Proteomes" id="UP000256970">
    <property type="component" value="Unassembled WGS sequence"/>
</dbReference>
<accession>A0A383V4T8</accession>
<dbReference type="STRING" id="3088.A0A383V4T8"/>
<dbReference type="PANTHER" id="PTHR31906">
    <property type="entry name" value="PLASTID-LIPID-ASSOCIATED PROTEIN 4, CHLOROPLASTIC-RELATED"/>
    <property type="match status" value="1"/>
</dbReference>
<keyword evidence="3" id="KW-0812">Transmembrane</keyword>
<evidence type="ECO:0000256" key="1">
    <source>
        <dbReference type="ARBA" id="ARBA00004474"/>
    </source>
</evidence>
<feature type="domain" description="Plastid lipid-associated protein/fibrillin conserved" evidence="4">
    <location>
        <begin position="55"/>
        <end position="117"/>
    </location>
</feature>
<dbReference type="InterPro" id="IPR006843">
    <property type="entry name" value="PAP/fibrillin_dom"/>
</dbReference>
<proteinExistence type="predicted"/>
<dbReference type="GO" id="GO:0009536">
    <property type="term" value="C:plastid"/>
    <property type="evidence" value="ECO:0007669"/>
    <property type="project" value="UniProtKB-SubCell"/>
</dbReference>
<evidence type="ECO:0000256" key="2">
    <source>
        <dbReference type="ARBA" id="ARBA00022640"/>
    </source>
</evidence>
<comment type="subcellular location">
    <subcellularLocation>
        <location evidence="1">Plastid</location>
    </subcellularLocation>
</comment>
<sequence>MISLRRCSGAGTAPSYCWSSRQQQTVNLSSRLQLPQRHITCRDGVAGPAAADIVSTILDKVQGTDGGISLQPEQKREVDALISQLEAAGRSQQPRPMQNPLLFGNYNVAYTSSGDDQRGQPAGGRFRGRLGRLLFQTTGVFQSVLQPDIATNKVTFKLFGVLPGAVGLRGTVVPVQAGQPHGRGTAGEGDTVRVLFEPPVLSLGSGLHFRIGPPSSVQLSTPYLDERVRLGRGSRGSLFVFTRGGAADKAGMDQVGIQPSTKSGVAWLTAALLGMLAGGWGLWSTGLLAARLLAGSVWLVAALLLAVLQQGGIVRDDDDIKRVQEMTRQQQQQQREAAAAAKAAAAQQAQAAAGQAEVTAASAAVSSAAAA</sequence>
<feature type="transmembrane region" description="Helical" evidence="3">
    <location>
        <begin position="289"/>
        <end position="308"/>
    </location>
</feature>
<dbReference type="Pfam" id="PF04755">
    <property type="entry name" value="PAP_fibrillin"/>
    <property type="match status" value="1"/>
</dbReference>
<name>A0A383V4T8_TETOB</name>
<keyword evidence="2" id="KW-0934">Plastid</keyword>
<protein>
    <recommendedName>
        <fullName evidence="4">Plastid lipid-associated protein/fibrillin conserved domain-containing protein</fullName>
    </recommendedName>
</protein>
<dbReference type="AlphaFoldDB" id="A0A383V4T8"/>
<reference evidence="5 6" key="1">
    <citation type="submission" date="2016-10" db="EMBL/GenBank/DDBJ databases">
        <authorList>
            <person name="Cai Z."/>
        </authorList>
    </citation>
    <scope>NUCLEOTIDE SEQUENCE [LARGE SCALE GENOMIC DNA]</scope>
</reference>
<organism evidence="5 6">
    <name type="scientific">Tetradesmus obliquus</name>
    <name type="common">Green alga</name>
    <name type="synonym">Acutodesmus obliquus</name>
    <dbReference type="NCBI Taxonomy" id="3088"/>
    <lineage>
        <taxon>Eukaryota</taxon>
        <taxon>Viridiplantae</taxon>
        <taxon>Chlorophyta</taxon>
        <taxon>core chlorophytes</taxon>
        <taxon>Chlorophyceae</taxon>
        <taxon>CS clade</taxon>
        <taxon>Sphaeropleales</taxon>
        <taxon>Scenedesmaceae</taxon>
        <taxon>Tetradesmus</taxon>
    </lineage>
</organism>